<dbReference type="Gene3D" id="1.10.10.10">
    <property type="entry name" value="Winged helix-like DNA-binding domain superfamily/Winged helix DNA-binding domain"/>
    <property type="match status" value="1"/>
</dbReference>
<accession>A0A1C4CIW0</accession>
<organism evidence="5 6">
    <name type="scientific">Gilliamella bombicola</name>
    <dbReference type="NCBI Taxonomy" id="1798182"/>
    <lineage>
        <taxon>Bacteria</taxon>
        <taxon>Pseudomonadati</taxon>
        <taxon>Pseudomonadota</taxon>
        <taxon>Gammaproteobacteria</taxon>
        <taxon>Orbales</taxon>
        <taxon>Orbaceae</taxon>
        <taxon>Gilliamella</taxon>
    </lineage>
</organism>
<dbReference type="InterPro" id="IPR036388">
    <property type="entry name" value="WH-like_DNA-bd_sf"/>
</dbReference>
<dbReference type="SUPFAM" id="SSF46785">
    <property type="entry name" value="Winged helix' DNA-binding domain"/>
    <property type="match status" value="1"/>
</dbReference>
<dbReference type="GO" id="GO:0003677">
    <property type="term" value="F:DNA binding"/>
    <property type="evidence" value="ECO:0007669"/>
    <property type="project" value="UniProtKB-KW"/>
</dbReference>
<name>A0A1C4CIW0_9GAMM</name>
<dbReference type="Proteomes" id="UP000199670">
    <property type="component" value="Unassembled WGS sequence"/>
</dbReference>
<dbReference type="PANTHER" id="PTHR44846">
    <property type="entry name" value="MANNOSYL-D-GLYCERATE TRANSPORT/METABOLISM SYSTEM REPRESSOR MNGR-RELATED"/>
    <property type="match status" value="1"/>
</dbReference>
<dbReference type="InterPro" id="IPR000524">
    <property type="entry name" value="Tscrpt_reg_HTH_GntR"/>
</dbReference>
<keyword evidence="2" id="KW-0238">DNA-binding</keyword>
<dbReference type="Pfam" id="PF07702">
    <property type="entry name" value="UTRA"/>
    <property type="match status" value="1"/>
</dbReference>
<keyword evidence="6" id="KW-1185">Reference proteome</keyword>
<proteinExistence type="predicted"/>
<evidence type="ECO:0000313" key="5">
    <source>
        <dbReference type="EMBL" id="SCC18978.1"/>
    </source>
</evidence>
<dbReference type="GO" id="GO:0003700">
    <property type="term" value="F:DNA-binding transcription factor activity"/>
    <property type="evidence" value="ECO:0007669"/>
    <property type="project" value="InterPro"/>
</dbReference>
<dbReference type="RefSeq" id="WP_091349445.1">
    <property type="nucleotide sequence ID" value="NZ_FMAQ01000009.1"/>
</dbReference>
<dbReference type="GO" id="GO:0045892">
    <property type="term" value="P:negative regulation of DNA-templated transcription"/>
    <property type="evidence" value="ECO:0007669"/>
    <property type="project" value="TreeGrafter"/>
</dbReference>
<dbReference type="STRING" id="1798182.GA0061081_10926"/>
<reference evidence="6" key="1">
    <citation type="submission" date="2016-08" db="EMBL/GenBank/DDBJ databases">
        <authorList>
            <person name="Varghese N."/>
            <person name="Submissions Spin"/>
        </authorList>
    </citation>
    <scope>NUCLEOTIDE SEQUENCE [LARGE SCALE GENOMIC DNA]</scope>
    <source>
        <strain evidence="6">R-53248</strain>
    </source>
</reference>
<dbReference type="InterPro" id="IPR011663">
    <property type="entry name" value="UTRA"/>
</dbReference>
<dbReference type="InterPro" id="IPR050679">
    <property type="entry name" value="Bact_HTH_transcr_reg"/>
</dbReference>
<dbReference type="Pfam" id="PF00392">
    <property type="entry name" value="GntR"/>
    <property type="match status" value="1"/>
</dbReference>
<feature type="domain" description="HTH gntR-type" evidence="4">
    <location>
        <begin position="1"/>
        <end position="69"/>
    </location>
</feature>
<sequence>MIKYQDVAKKIKQTIYQQQLAKGTQLANIEGLINQYQVSRSTIIKALNCLERQGVIYQVQGSGIFVRERKKRGYLNFLQSHGFTVDLEDVYGSSTVFNVDIIKPCSKVKENLQCDDDEEVYFVKRLRYVEGKLYGLEQSYYRKKLICYLNKEIVENSIFNYIQENYNINIGFSDKYMQVIKLDAEMAQYLGLQAGEPALCVEEIFYTSSGEPFDFSKIIYHYENARFCIQNHSK</sequence>
<dbReference type="CDD" id="cd07377">
    <property type="entry name" value="WHTH_GntR"/>
    <property type="match status" value="1"/>
</dbReference>
<dbReference type="PANTHER" id="PTHR44846:SF4">
    <property type="entry name" value="HTH GNTR-TYPE DOMAIN-CONTAINING PROTEIN"/>
    <property type="match status" value="1"/>
</dbReference>
<evidence type="ECO:0000256" key="1">
    <source>
        <dbReference type="ARBA" id="ARBA00023015"/>
    </source>
</evidence>
<dbReference type="AlphaFoldDB" id="A0A1C4CIW0"/>
<dbReference type="InterPro" id="IPR028978">
    <property type="entry name" value="Chorismate_lyase_/UTRA_dom_sf"/>
</dbReference>
<dbReference type="SMART" id="SM00345">
    <property type="entry name" value="HTH_GNTR"/>
    <property type="match status" value="1"/>
</dbReference>
<evidence type="ECO:0000256" key="2">
    <source>
        <dbReference type="ARBA" id="ARBA00023125"/>
    </source>
</evidence>
<evidence type="ECO:0000256" key="3">
    <source>
        <dbReference type="ARBA" id="ARBA00023163"/>
    </source>
</evidence>
<gene>
    <name evidence="5" type="ORF">GA0061081_10926</name>
</gene>
<dbReference type="OrthoDB" id="8584262at2"/>
<dbReference type="PROSITE" id="PS50949">
    <property type="entry name" value="HTH_GNTR"/>
    <property type="match status" value="1"/>
</dbReference>
<protein>
    <submittedName>
        <fullName evidence="5">GntR family transcriptional regulator, transcriptional regulator of bglA</fullName>
    </submittedName>
</protein>
<keyword evidence="1" id="KW-0805">Transcription regulation</keyword>
<dbReference type="EMBL" id="FMAQ01000009">
    <property type="protein sequence ID" value="SCC18978.1"/>
    <property type="molecule type" value="Genomic_DNA"/>
</dbReference>
<dbReference type="SUPFAM" id="SSF64288">
    <property type="entry name" value="Chorismate lyase-like"/>
    <property type="match status" value="1"/>
</dbReference>
<dbReference type="Gene3D" id="3.40.1410.10">
    <property type="entry name" value="Chorismate lyase-like"/>
    <property type="match status" value="1"/>
</dbReference>
<dbReference type="SMART" id="SM00866">
    <property type="entry name" value="UTRA"/>
    <property type="match status" value="1"/>
</dbReference>
<evidence type="ECO:0000259" key="4">
    <source>
        <dbReference type="PROSITE" id="PS50949"/>
    </source>
</evidence>
<evidence type="ECO:0000313" key="6">
    <source>
        <dbReference type="Proteomes" id="UP000199670"/>
    </source>
</evidence>
<keyword evidence="3" id="KW-0804">Transcription</keyword>
<dbReference type="InterPro" id="IPR036390">
    <property type="entry name" value="WH_DNA-bd_sf"/>
</dbReference>